<evidence type="ECO:0000313" key="3">
    <source>
        <dbReference type="EMBL" id="MCV6824438.1"/>
    </source>
</evidence>
<evidence type="ECO:0000259" key="2">
    <source>
        <dbReference type="Pfam" id="PF07811"/>
    </source>
</evidence>
<sequence>MKRLGQHKPTDWFAIWRDDRGVTMVELAIVIPLFLLLFFGMIDFGRMAFHYVTAEKAMHVAARVATVRPAACPSVPQVNARGPLQQNQVPPQFGTNCSAGANTCANPGVIACAGSAGNATANEIWGLLQGALPNDATISNLRFVYSYDENLGFLGGPYVPVVTVELQNLNFQFVSPLGALVGLTGATAPAGLGATVSFPTMSVSMPAEDLSHGNTG</sequence>
<proteinExistence type="predicted"/>
<keyword evidence="1" id="KW-0472">Membrane</keyword>
<dbReference type="EMBL" id="JAOYFC010000001">
    <property type="protein sequence ID" value="MCV6824438.1"/>
    <property type="molecule type" value="Genomic_DNA"/>
</dbReference>
<dbReference type="Proteomes" id="UP001208041">
    <property type="component" value="Unassembled WGS sequence"/>
</dbReference>
<dbReference type="AlphaFoldDB" id="A0AAE3J0T9"/>
<dbReference type="InterPro" id="IPR012495">
    <property type="entry name" value="TadE-like_dom"/>
</dbReference>
<name>A0AAE3J0T9_9RHOB</name>
<feature type="domain" description="TadE-like" evidence="2">
    <location>
        <begin position="21"/>
        <end position="63"/>
    </location>
</feature>
<gene>
    <name evidence="3" type="ORF">OH136_07690</name>
</gene>
<accession>A0AAE3J0T9</accession>
<keyword evidence="1" id="KW-1133">Transmembrane helix</keyword>
<feature type="transmembrane region" description="Helical" evidence="1">
    <location>
        <begin position="21"/>
        <end position="42"/>
    </location>
</feature>
<organism evidence="3 4">
    <name type="scientific">Halocynthiibacter halioticoli</name>
    <dbReference type="NCBI Taxonomy" id="2986804"/>
    <lineage>
        <taxon>Bacteria</taxon>
        <taxon>Pseudomonadati</taxon>
        <taxon>Pseudomonadota</taxon>
        <taxon>Alphaproteobacteria</taxon>
        <taxon>Rhodobacterales</taxon>
        <taxon>Paracoccaceae</taxon>
        <taxon>Halocynthiibacter</taxon>
    </lineage>
</organism>
<comment type="caution">
    <text evidence="3">The sequence shown here is derived from an EMBL/GenBank/DDBJ whole genome shotgun (WGS) entry which is preliminary data.</text>
</comment>
<dbReference type="RefSeq" id="WP_263953245.1">
    <property type="nucleotide sequence ID" value="NZ_JAOYFC010000001.1"/>
</dbReference>
<dbReference type="Pfam" id="PF07811">
    <property type="entry name" value="TadE"/>
    <property type="match status" value="1"/>
</dbReference>
<protein>
    <submittedName>
        <fullName evidence="3">Pilus assembly protein</fullName>
    </submittedName>
</protein>
<keyword evidence="1" id="KW-0812">Transmembrane</keyword>
<keyword evidence="4" id="KW-1185">Reference proteome</keyword>
<reference evidence="3" key="1">
    <citation type="submission" date="2022-10" db="EMBL/GenBank/DDBJ databases">
        <authorList>
            <person name="Yue Y."/>
        </authorList>
    </citation>
    <scope>NUCLEOTIDE SEQUENCE</scope>
    <source>
        <strain evidence="3">Z654</strain>
    </source>
</reference>
<evidence type="ECO:0000256" key="1">
    <source>
        <dbReference type="SAM" id="Phobius"/>
    </source>
</evidence>
<evidence type="ECO:0000313" key="4">
    <source>
        <dbReference type="Proteomes" id="UP001208041"/>
    </source>
</evidence>